<organism evidence="2 3">
    <name type="scientific">Sphingomonas psychrotolerans</name>
    <dbReference type="NCBI Taxonomy" id="1327635"/>
    <lineage>
        <taxon>Bacteria</taxon>
        <taxon>Pseudomonadati</taxon>
        <taxon>Pseudomonadota</taxon>
        <taxon>Alphaproteobacteria</taxon>
        <taxon>Sphingomonadales</taxon>
        <taxon>Sphingomonadaceae</taxon>
        <taxon>Sphingomonas</taxon>
    </lineage>
</organism>
<keyword evidence="1" id="KW-0732">Signal</keyword>
<protein>
    <recommendedName>
        <fullName evidence="4">DUF4398 domain-containing protein</fullName>
    </recommendedName>
</protein>
<reference evidence="2 3" key="1">
    <citation type="submission" date="2017-11" db="EMBL/GenBank/DDBJ databases">
        <title>Complete genome sequence of Sphingomonas sp. Strain Cra20, a psychrotolerant potential plant growth promoting rhizobacteria.</title>
        <authorList>
            <person name="Luo Y."/>
        </authorList>
    </citation>
    <scope>NUCLEOTIDE SEQUENCE [LARGE SCALE GENOMIC DNA]</scope>
    <source>
        <strain evidence="2 3">Cra20</strain>
    </source>
</reference>
<evidence type="ECO:0000313" key="2">
    <source>
        <dbReference type="EMBL" id="ATY33830.1"/>
    </source>
</evidence>
<dbReference type="EMBL" id="CP024923">
    <property type="protein sequence ID" value="ATY33830.1"/>
    <property type="molecule type" value="Genomic_DNA"/>
</dbReference>
<dbReference type="RefSeq" id="WP_100283627.1">
    <property type="nucleotide sequence ID" value="NZ_CP024923.1"/>
</dbReference>
<evidence type="ECO:0000313" key="3">
    <source>
        <dbReference type="Proteomes" id="UP000229081"/>
    </source>
</evidence>
<evidence type="ECO:0000256" key="1">
    <source>
        <dbReference type="SAM" id="SignalP"/>
    </source>
</evidence>
<name>A0A2K8MIX2_9SPHN</name>
<keyword evidence="3" id="KW-1185">Reference proteome</keyword>
<dbReference type="Proteomes" id="UP000229081">
    <property type="component" value="Chromosome"/>
</dbReference>
<feature type="signal peptide" evidence="1">
    <location>
        <begin position="1"/>
        <end position="19"/>
    </location>
</feature>
<sequence>MRSWMASAALLGLTLAACGPQTPEQAQIANIQDAAGAEADAIESASKNQIGQIRAEAETLSGQAEIANGFEAERLRARAEALQKDAKIVERHADAQVQAVRDRARADVSALKAQ</sequence>
<dbReference type="PROSITE" id="PS51257">
    <property type="entry name" value="PROKAR_LIPOPROTEIN"/>
    <property type="match status" value="1"/>
</dbReference>
<gene>
    <name evidence="2" type="ORF">CVN68_19245</name>
</gene>
<dbReference type="KEGG" id="sphc:CVN68_19245"/>
<feature type="chain" id="PRO_5014675080" description="DUF4398 domain-containing protein" evidence="1">
    <location>
        <begin position="20"/>
        <end position="114"/>
    </location>
</feature>
<evidence type="ECO:0008006" key="4">
    <source>
        <dbReference type="Google" id="ProtNLM"/>
    </source>
</evidence>
<dbReference type="AlphaFoldDB" id="A0A2K8MIX2"/>
<accession>A0A2K8MIX2</accession>
<proteinExistence type="predicted"/>